<dbReference type="PROSITE" id="PS50011">
    <property type="entry name" value="PROTEIN_KINASE_DOM"/>
    <property type="match status" value="1"/>
</dbReference>
<dbReference type="GO" id="GO:0004674">
    <property type="term" value="F:protein serine/threonine kinase activity"/>
    <property type="evidence" value="ECO:0007669"/>
    <property type="project" value="TreeGrafter"/>
</dbReference>
<organism evidence="6">
    <name type="scientific">Compsopogon caeruleus</name>
    <dbReference type="NCBI Taxonomy" id="31354"/>
    <lineage>
        <taxon>Eukaryota</taxon>
        <taxon>Rhodophyta</taxon>
        <taxon>Compsopogonophyceae</taxon>
        <taxon>Compsopogonales</taxon>
        <taxon>Compsopogonaceae</taxon>
        <taxon>Compsopogon</taxon>
    </lineage>
</organism>
<dbReference type="PROSITE" id="PS00108">
    <property type="entry name" value="PROTEIN_KINASE_ST"/>
    <property type="match status" value="1"/>
</dbReference>
<dbReference type="SMART" id="SM00220">
    <property type="entry name" value="S_TKc"/>
    <property type="match status" value="1"/>
</dbReference>
<sequence>MEALDIICSVNIHLDEQSDVVVSFQTKQASYKVFIVLEDSKNLTWADCRSVSTVLKMACRGKSMTPDKFKKTADSFLDGFVHVQHAVFRGNHNMSIKAKSGITLRSTADETRISRCGMVLKNLNLVLYVQTQGRQLFSFWVVLPPLRKHLYIADCQCLSELFALVEPGDAMNLMKFMSMGYDLRVKWNRVSFYQETTSRYFLQIFPTLVPNNAPIDVQLEAAKRQLESKQSEEKNTSERHQYRGLTLQSLLKESGQAEVWRGVDSKDRDVAIKIFHKEAKRVEGIESEEWKEELRLLLKMDSHPNVIDVLDFRATPRPCLVTRFVQGGDLNDFLMNRQDPLPLPLIYKIALGIVRGVNHLHDFGIVHRDLKSPNILLDADNNPVIIDLGFGKSLNQTRFQSRFELTMTLSESLKRTDGSRGTALWTSPEMIKDCAWSDKTDIYSLGIVIWELFSRKLPFSHLENFTVETVLDHIGRGERPIMEDTWDPGFCALMRACWDQNPNMRPSSRDLVAWMEAGSPTSGTIQTEPPSSEFRRACRRAMISPGRDVTYAQFVLACEGRIPEDQMYMAYRSIANERFDFYHFERFFRDLPESHELSNLSVSLRVVGVSNPPRQAPTVNSVEESIIMSVKSFSAPRQ</sequence>
<evidence type="ECO:0000256" key="4">
    <source>
        <dbReference type="ARBA" id="ARBA00022840"/>
    </source>
</evidence>
<keyword evidence="1" id="KW-0808">Transferase</keyword>
<accession>A0A7S1XCP8</accession>
<dbReference type="InterPro" id="IPR000719">
    <property type="entry name" value="Prot_kinase_dom"/>
</dbReference>
<evidence type="ECO:0000259" key="5">
    <source>
        <dbReference type="PROSITE" id="PS50011"/>
    </source>
</evidence>
<dbReference type="InterPro" id="IPR011009">
    <property type="entry name" value="Kinase-like_dom_sf"/>
</dbReference>
<dbReference type="AlphaFoldDB" id="A0A7S1XCP8"/>
<dbReference type="Gene3D" id="1.10.510.10">
    <property type="entry name" value="Transferase(Phosphotransferase) domain 1"/>
    <property type="match status" value="1"/>
</dbReference>
<keyword evidence="3" id="KW-0418">Kinase</keyword>
<gene>
    <name evidence="6" type="ORF">CCAE0312_LOCUS1956</name>
</gene>
<dbReference type="PANTHER" id="PTHR44329">
    <property type="entry name" value="SERINE/THREONINE-PROTEIN KINASE TNNI3K-RELATED"/>
    <property type="match status" value="1"/>
</dbReference>
<dbReference type="InterPro" id="IPR008271">
    <property type="entry name" value="Ser/Thr_kinase_AS"/>
</dbReference>
<feature type="domain" description="Protein kinase" evidence="5">
    <location>
        <begin position="245"/>
        <end position="515"/>
    </location>
</feature>
<dbReference type="Pfam" id="PF07714">
    <property type="entry name" value="PK_Tyr_Ser-Thr"/>
    <property type="match status" value="1"/>
</dbReference>
<keyword evidence="2" id="KW-0547">Nucleotide-binding</keyword>
<evidence type="ECO:0000313" key="6">
    <source>
        <dbReference type="EMBL" id="CAD9229169.1"/>
    </source>
</evidence>
<keyword evidence="4" id="KW-0067">ATP-binding</keyword>
<dbReference type="EMBL" id="HBGH01003583">
    <property type="protein sequence ID" value="CAD9229169.1"/>
    <property type="molecule type" value="Transcribed_RNA"/>
</dbReference>
<dbReference type="SUPFAM" id="SSF56112">
    <property type="entry name" value="Protein kinase-like (PK-like)"/>
    <property type="match status" value="1"/>
</dbReference>
<reference evidence="6" key="1">
    <citation type="submission" date="2021-01" db="EMBL/GenBank/DDBJ databases">
        <authorList>
            <person name="Corre E."/>
            <person name="Pelletier E."/>
            <person name="Niang G."/>
            <person name="Scheremetjew M."/>
            <person name="Finn R."/>
            <person name="Kale V."/>
            <person name="Holt S."/>
            <person name="Cochrane G."/>
            <person name="Meng A."/>
            <person name="Brown T."/>
            <person name="Cohen L."/>
        </authorList>
    </citation>
    <scope>NUCLEOTIDE SEQUENCE</scope>
    <source>
        <strain evidence="6">SAG 36.94</strain>
    </source>
</reference>
<evidence type="ECO:0000256" key="1">
    <source>
        <dbReference type="ARBA" id="ARBA00022679"/>
    </source>
</evidence>
<dbReference type="GO" id="GO:0005524">
    <property type="term" value="F:ATP binding"/>
    <property type="evidence" value="ECO:0007669"/>
    <property type="project" value="UniProtKB-KW"/>
</dbReference>
<dbReference type="PANTHER" id="PTHR44329:SF288">
    <property type="entry name" value="MITOGEN-ACTIVATED PROTEIN KINASE KINASE KINASE 20"/>
    <property type="match status" value="1"/>
</dbReference>
<dbReference type="InterPro" id="IPR051681">
    <property type="entry name" value="Ser/Thr_Kinases-Pseudokinases"/>
</dbReference>
<proteinExistence type="predicted"/>
<name>A0A7S1XCP8_9RHOD</name>
<evidence type="ECO:0000256" key="3">
    <source>
        <dbReference type="ARBA" id="ARBA00022777"/>
    </source>
</evidence>
<dbReference type="InterPro" id="IPR001245">
    <property type="entry name" value="Ser-Thr/Tyr_kinase_cat_dom"/>
</dbReference>
<evidence type="ECO:0000256" key="2">
    <source>
        <dbReference type="ARBA" id="ARBA00022741"/>
    </source>
</evidence>
<protein>
    <recommendedName>
        <fullName evidence="5">Protein kinase domain-containing protein</fullName>
    </recommendedName>
</protein>